<accession>A0A517NTV6</accession>
<dbReference type="RefSeq" id="WP_145418200.1">
    <property type="nucleotide sequence ID" value="NZ_CP036526.1"/>
</dbReference>
<dbReference type="Proteomes" id="UP000319817">
    <property type="component" value="Chromosome"/>
</dbReference>
<dbReference type="InterPro" id="IPR029063">
    <property type="entry name" value="SAM-dependent_MTases_sf"/>
</dbReference>
<keyword evidence="2" id="KW-0808">Transferase</keyword>
<dbReference type="Pfam" id="PF13649">
    <property type="entry name" value="Methyltransf_25"/>
    <property type="match status" value="1"/>
</dbReference>
<reference evidence="2 3" key="1">
    <citation type="submission" date="2019-02" db="EMBL/GenBank/DDBJ databases">
        <title>Deep-cultivation of Planctomycetes and their phenomic and genomic characterization uncovers novel biology.</title>
        <authorList>
            <person name="Wiegand S."/>
            <person name="Jogler M."/>
            <person name="Boedeker C."/>
            <person name="Pinto D."/>
            <person name="Vollmers J."/>
            <person name="Rivas-Marin E."/>
            <person name="Kohn T."/>
            <person name="Peeters S.H."/>
            <person name="Heuer A."/>
            <person name="Rast P."/>
            <person name="Oberbeckmann S."/>
            <person name="Bunk B."/>
            <person name="Jeske O."/>
            <person name="Meyerdierks A."/>
            <person name="Storesund J.E."/>
            <person name="Kallscheuer N."/>
            <person name="Luecker S."/>
            <person name="Lage O.M."/>
            <person name="Pohl T."/>
            <person name="Merkel B.J."/>
            <person name="Hornburger P."/>
            <person name="Mueller R.-W."/>
            <person name="Bruemmer F."/>
            <person name="Labrenz M."/>
            <person name="Spormann A.M."/>
            <person name="Op den Camp H."/>
            <person name="Overmann J."/>
            <person name="Amann R."/>
            <person name="Jetten M.S.M."/>
            <person name="Mascher T."/>
            <person name="Medema M.H."/>
            <person name="Devos D.P."/>
            <person name="Kaster A.-K."/>
            <person name="Ovreas L."/>
            <person name="Rohde M."/>
            <person name="Galperin M.Y."/>
            <person name="Jogler C."/>
        </authorList>
    </citation>
    <scope>NUCLEOTIDE SEQUENCE [LARGE SCALE GENOMIC DNA]</scope>
    <source>
        <strain evidence="2 3">K23_9</strain>
    </source>
</reference>
<dbReference type="InterPro" id="IPR041698">
    <property type="entry name" value="Methyltransf_25"/>
</dbReference>
<dbReference type="PANTHER" id="PTHR43464:SF75">
    <property type="entry name" value="METHYLTRANSFERASE TYPE 11"/>
    <property type="match status" value="1"/>
</dbReference>
<proteinExistence type="predicted"/>
<evidence type="ECO:0000313" key="2">
    <source>
        <dbReference type="EMBL" id="QDT10555.1"/>
    </source>
</evidence>
<dbReference type="Gene3D" id="2.20.25.110">
    <property type="entry name" value="S-adenosyl-L-methionine-dependent methyltransferases"/>
    <property type="match status" value="1"/>
</dbReference>
<evidence type="ECO:0000313" key="3">
    <source>
        <dbReference type="Proteomes" id="UP000319817"/>
    </source>
</evidence>
<dbReference type="SUPFAM" id="SSF53335">
    <property type="entry name" value="S-adenosyl-L-methionine-dependent methyltransferases"/>
    <property type="match status" value="1"/>
</dbReference>
<organism evidence="2 3">
    <name type="scientific">Stieleria marina</name>
    <dbReference type="NCBI Taxonomy" id="1930275"/>
    <lineage>
        <taxon>Bacteria</taxon>
        <taxon>Pseudomonadati</taxon>
        <taxon>Planctomycetota</taxon>
        <taxon>Planctomycetia</taxon>
        <taxon>Pirellulales</taxon>
        <taxon>Pirellulaceae</taxon>
        <taxon>Stieleria</taxon>
    </lineage>
</organism>
<feature type="domain" description="Methyltransferase" evidence="1">
    <location>
        <begin position="41"/>
        <end position="136"/>
    </location>
</feature>
<keyword evidence="2" id="KW-0489">Methyltransferase</keyword>
<dbReference type="PANTHER" id="PTHR43464">
    <property type="entry name" value="METHYLTRANSFERASE"/>
    <property type="match status" value="1"/>
</dbReference>
<dbReference type="OrthoDB" id="9811589at2"/>
<dbReference type="Gene3D" id="3.40.50.150">
    <property type="entry name" value="Vaccinia Virus protein VP39"/>
    <property type="match status" value="1"/>
</dbReference>
<dbReference type="GO" id="GO:0008168">
    <property type="term" value="F:methyltransferase activity"/>
    <property type="evidence" value="ECO:0007669"/>
    <property type="project" value="UniProtKB-KW"/>
</dbReference>
<gene>
    <name evidence="2" type="primary">desVI</name>
    <name evidence="2" type="ORF">K239x_25120</name>
</gene>
<evidence type="ECO:0000259" key="1">
    <source>
        <dbReference type="Pfam" id="PF13649"/>
    </source>
</evidence>
<dbReference type="GO" id="GO:0032259">
    <property type="term" value="P:methylation"/>
    <property type="evidence" value="ECO:0007669"/>
    <property type="project" value="UniProtKB-KW"/>
</dbReference>
<sequence>MTDWYDHPEYFDLIFADETDAEVAFFEAAFEKFAGRTIQSVFEPGCGSGRLIAAMVDLDYEATGLDLNQKMLDFLAARLEKTGHSAELIRGDMSAMKLPKTYDAAFCTFNTFRHLLTEEDVVGHLRSLADHIEPGGLYILGFHIIPLDADEEEVEQWEASNDDFTVDATLAVIEFDRDNRREKLKVTIDVTHKDGSTDQIETVFPLRLYTCDEASEMLQSVNDVWEIAGIYDFDYDIDEERDMDDDLCDAVFVLRRK</sequence>
<dbReference type="EMBL" id="CP036526">
    <property type="protein sequence ID" value="QDT10555.1"/>
    <property type="molecule type" value="Genomic_DNA"/>
</dbReference>
<dbReference type="EC" id="2.1.1.234" evidence="2"/>
<dbReference type="AlphaFoldDB" id="A0A517NTV6"/>
<dbReference type="CDD" id="cd02440">
    <property type="entry name" value="AdoMet_MTases"/>
    <property type="match status" value="1"/>
</dbReference>
<name>A0A517NTV6_9BACT</name>
<protein>
    <submittedName>
        <fullName evidence="2">dTDP-3-amino-3,4, 6-trideoxy-alpha-D-glucopyranose</fullName>
        <ecNumber evidence="2">2.1.1.234</ecNumber>
    </submittedName>
</protein>
<keyword evidence="3" id="KW-1185">Reference proteome</keyword>